<keyword evidence="4" id="KW-0456">Lyase</keyword>
<feature type="compositionally biased region" description="Low complexity" evidence="9">
    <location>
        <begin position="380"/>
        <end position="393"/>
    </location>
</feature>
<dbReference type="EMBL" id="BTFW01000001">
    <property type="protein sequence ID" value="GMM59774.1"/>
    <property type="molecule type" value="Genomic_DNA"/>
</dbReference>
<proteinExistence type="inferred from homology"/>
<dbReference type="Gene3D" id="3.40.640.10">
    <property type="entry name" value="Type I PLP-dependent aspartate aminotransferase-like (Major domain)"/>
    <property type="match status" value="1"/>
</dbReference>
<gene>
    <name evidence="10" type="primary">metC_1</name>
    <name evidence="10" type="ORF">NUTIK01_05510</name>
</gene>
<evidence type="ECO:0000313" key="10">
    <source>
        <dbReference type="EMBL" id="GMM59774.1"/>
    </source>
</evidence>
<feature type="region of interest" description="Disordered" evidence="9">
    <location>
        <begin position="380"/>
        <end position="407"/>
    </location>
</feature>
<comment type="catalytic activity">
    <reaction evidence="7">
        <text>an S-substituted L-cysteine + H2O = a thiol + pyruvate + NH4(+)</text>
        <dbReference type="Rhea" id="RHEA:18121"/>
        <dbReference type="ChEBI" id="CHEBI:15361"/>
        <dbReference type="ChEBI" id="CHEBI:15377"/>
        <dbReference type="ChEBI" id="CHEBI:28938"/>
        <dbReference type="ChEBI" id="CHEBI:29256"/>
        <dbReference type="ChEBI" id="CHEBI:58717"/>
        <dbReference type="EC" id="4.4.1.13"/>
    </reaction>
</comment>
<dbReference type="PANTHER" id="PTHR43500:SF1">
    <property type="entry name" value="CYSTATHIONINE BETA-LYASE-RELATED"/>
    <property type="match status" value="1"/>
</dbReference>
<evidence type="ECO:0000256" key="1">
    <source>
        <dbReference type="ARBA" id="ARBA00001933"/>
    </source>
</evidence>
<dbReference type="SUPFAM" id="SSF53383">
    <property type="entry name" value="PLP-dependent transferases"/>
    <property type="match status" value="1"/>
</dbReference>
<evidence type="ECO:0000256" key="3">
    <source>
        <dbReference type="ARBA" id="ARBA00022898"/>
    </source>
</evidence>
<comment type="similarity">
    <text evidence="2 8">Belongs to the trans-sulfuration enzymes family.</text>
</comment>
<organism evidence="10 11">
    <name type="scientific">Novosphingobium pituita</name>
    <dbReference type="NCBI Taxonomy" id="3056842"/>
    <lineage>
        <taxon>Bacteria</taxon>
        <taxon>Pseudomonadati</taxon>
        <taxon>Pseudomonadota</taxon>
        <taxon>Alphaproteobacteria</taxon>
        <taxon>Sphingomonadales</taxon>
        <taxon>Sphingomonadaceae</taxon>
        <taxon>Novosphingobium</taxon>
    </lineage>
</organism>
<dbReference type="Proteomes" id="UP001187221">
    <property type="component" value="Unassembled WGS sequence"/>
</dbReference>
<evidence type="ECO:0000256" key="6">
    <source>
        <dbReference type="ARBA" id="ARBA00047517"/>
    </source>
</evidence>
<dbReference type="PANTHER" id="PTHR43500">
    <property type="entry name" value="CYSTATHIONINE BETA-LYASE-RELATED"/>
    <property type="match status" value="1"/>
</dbReference>
<sequence length="407" mass="42847">MIHPVHVDDDVLRTAAPVIQRGTTVLLDDYSAFGRTTPTYGRGGLASQAALRQALCELEGGEGAELYPSGLAAVTGAILSICRTGDEILICDTIYGPTRRFATTTLADYGVSARYFPAAIAMDDLAAMLGERTRLIVLEAPGSLTLDMLDVPGVAALARERGIFTLIDNTYAAGVLFKPLAHGVDISVQALTKYVCGHSDVFLGSAVANGEAAALIKRGSRSMGWAVSADDAYLALRGLRTLHARLARHGDAALEVAAWLQGQPMVREVLCPQLPGTRGHEIFRRHFSAGNGLVTIVLNGPEMAEHAFFNALRLFGLGFSWGGFESLAIPCNGQIRQRSFAAQTGNPAIRLHVGLEHTADLIRELDGALCAFAAAADGNTHTGTGQPAGQTGASTRPGRGAQEDSAT</sequence>
<dbReference type="InterPro" id="IPR015421">
    <property type="entry name" value="PyrdxlP-dep_Trfase_major"/>
</dbReference>
<dbReference type="InterPro" id="IPR006233">
    <property type="entry name" value="Cys_b_lyase_bac"/>
</dbReference>
<keyword evidence="3 8" id="KW-0663">Pyridoxal phosphate</keyword>
<dbReference type="PROSITE" id="PS00868">
    <property type="entry name" value="CYS_MET_METAB_PP"/>
    <property type="match status" value="1"/>
</dbReference>
<evidence type="ECO:0000256" key="5">
    <source>
        <dbReference type="ARBA" id="ARBA00046315"/>
    </source>
</evidence>
<name>A0ABQ6P5U5_9SPHN</name>
<keyword evidence="11" id="KW-1185">Reference proteome</keyword>
<protein>
    <submittedName>
        <fullName evidence="10">Cystathionine beta-lyase</fullName>
    </submittedName>
</protein>
<dbReference type="InterPro" id="IPR054542">
    <property type="entry name" value="Cys_met_metab_PP"/>
</dbReference>
<evidence type="ECO:0000256" key="8">
    <source>
        <dbReference type="RuleBase" id="RU362118"/>
    </source>
</evidence>
<reference evidence="10 11" key="1">
    <citation type="submission" date="2023-06" db="EMBL/GenBank/DDBJ databases">
        <title>Draft genome sequence of Novosphingobium sp. strain IK01.</title>
        <authorList>
            <person name="Hatamoto M."/>
            <person name="Ikarashi T."/>
            <person name="Yamaguchi T."/>
        </authorList>
    </citation>
    <scope>NUCLEOTIDE SEQUENCE [LARGE SCALE GENOMIC DNA]</scope>
    <source>
        <strain evidence="10 11">IK01</strain>
    </source>
</reference>
<evidence type="ECO:0000313" key="11">
    <source>
        <dbReference type="Proteomes" id="UP001187221"/>
    </source>
</evidence>
<evidence type="ECO:0000256" key="9">
    <source>
        <dbReference type="SAM" id="MobiDB-lite"/>
    </source>
</evidence>
<evidence type="ECO:0000256" key="2">
    <source>
        <dbReference type="ARBA" id="ARBA00009077"/>
    </source>
</evidence>
<comment type="catalytic activity">
    <reaction evidence="6">
        <text>L,L-cystathionine + H2O = L-homocysteine + pyruvate + NH4(+)</text>
        <dbReference type="Rhea" id="RHEA:13965"/>
        <dbReference type="ChEBI" id="CHEBI:15361"/>
        <dbReference type="ChEBI" id="CHEBI:15377"/>
        <dbReference type="ChEBI" id="CHEBI:28938"/>
        <dbReference type="ChEBI" id="CHEBI:58161"/>
        <dbReference type="ChEBI" id="CHEBI:58199"/>
    </reaction>
</comment>
<evidence type="ECO:0000256" key="7">
    <source>
        <dbReference type="ARBA" id="ARBA00047625"/>
    </source>
</evidence>
<dbReference type="InterPro" id="IPR015424">
    <property type="entry name" value="PyrdxlP-dep_Trfase"/>
</dbReference>
<comment type="pathway">
    <text evidence="5">Amino-acid biosynthesis; L-methionine biosynthesis via de novo pathway; L-homocysteine from L-cystathionine: step 1/1.</text>
</comment>
<dbReference type="PIRSF" id="PIRSF001434">
    <property type="entry name" value="CGS"/>
    <property type="match status" value="1"/>
</dbReference>
<dbReference type="NCBIfam" id="TIGR01324">
    <property type="entry name" value="cysta_beta_ly_B"/>
    <property type="match status" value="1"/>
</dbReference>
<evidence type="ECO:0000256" key="4">
    <source>
        <dbReference type="ARBA" id="ARBA00023239"/>
    </source>
</evidence>
<dbReference type="Gene3D" id="3.90.1150.10">
    <property type="entry name" value="Aspartate Aminotransferase, domain 1"/>
    <property type="match status" value="1"/>
</dbReference>
<dbReference type="Pfam" id="PF01053">
    <property type="entry name" value="Cys_Met_Meta_PP"/>
    <property type="match status" value="1"/>
</dbReference>
<comment type="cofactor">
    <cofactor evidence="1 8">
        <name>pyridoxal 5'-phosphate</name>
        <dbReference type="ChEBI" id="CHEBI:597326"/>
    </cofactor>
</comment>
<comment type="caution">
    <text evidence="10">The sequence shown here is derived from an EMBL/GenBank/DDBJ whole genome shotgun (WGS) entry which is preliminary data.</text>
</comment>
<accession>A0ABQ6P5U5</accession>
<dbReference type="InterPro" id="IPR000277">
    <property type="entry name" value="Cys/Met-Metab_PyrdxlP-dep_enz"/>
</dbReference>
<dbReference type="InterPro" id="IPR015422">
    <property type="entry name" value="PyrdxlP-dep_Trfase_small"/>
</dbReference>